<protein>
    <submittedName>
        <fullName evidence="1">Uncharacterized protein</fullName>
    </submittedName>
</protein>
<proteinExistence type="predicted"/>
<evidence type="ECO:0000313" key="1">
    <source>
        <dbReference type="EMBL" id="MDV0445656.1"/>
    </source>
</evidence>
<keyword evidence="2" id="KW-1185">Reference proteome</keyword>
<gene>
    <name evidence="1" type="ORF">MmiAt1_12480</name>
</gene>
<accession>A0ABU3VR70</accession>
<reference evidence="1 2" key="1">
    <citation type="submission" date="2023-06" db="EMBL/GenBank/DDBJ databases">
        <title>Genome sequence of Methanimicrococcus sp. At1.</title>
        <authorList>
            <person name="Protasov E."/>
            <person name="Platt K."/>
            <person name="Poehlein A."/>
            <person name="Daniel R."/>
            <person name="Brune A."/>
        </authorList>
    </citation>
    <scope>NUCLEOTIDE SEQUENCE [LARGE SCALE GENOMIC DNA]</scope>
    <source>
        <strain evidence="1 2">At1</strain>
    </source>
</reference>
<comment type="caution">
    <text evidence="1">The sequence shown here is derived from an EMBL/GenBank/DDBJ whole genome shotgun (WGS) entry which is preliminary data.</text>
</comment>
<organism evidence="1 2">
    <name type="scientific">Methanimicrococcus hacksteinii</name>
    <dbReference type="NCBI Taxonomy" id="3028293"/>
    <lineage>
        <taxon>Archaea</taxon>
        <taxon>Methanobacteriati</taxon>
        <taxon>Methanobacteriota</taxon>
        <taxon>Stenosarchaea group</taxon>
        <taxon>Methanomicrobia</taxon>
        <taxon>Methanosarcinales</taxon>
        <taxon>Methanosarcinaceae</taxon>
        <taxon>Methanimicrococcus</taxon>
    </lineage>
</organism>
<name>A0ABU3VR70_9EURY</name>
<dbReference type="Proteomes" id="UP001272052">
    <property type="component" value="Unassembled WGS sequence"/>
</dbReference>
<dbReference type="RefSeq" id="WP_318786078.1">
    <property type="nucleotide sequence ID" value="NZ_JAWDKC010000020.1"/>
</dbReference>
<dbReference type="EMBL" id="JAWDKC010000020">
    <property type="protein sequence ID" value="MDV0445656.1"/>
    <property type="molecule type" value="Genomic_DNA"/>
</dbReference>
<sequence length="79" mass="8970">MHHLIFITSARYASVGTDYLTVSVWHRLPTVSVWHRLPADFVNTVADLPAYLLPLPSLLSAALPLHRRRPRASRINSKK</sequence>
<evidence type="ECO:0000313" key="2">
    <source>
        <dbReference type="Proteomes" id="UP001272052"/>
    </source>
</evidence>